<feature type="domain" description="Major facilitator superfamily associated" evidence="9">
    <location>
        <begin position="6"/>
        <end position="356"/>
    </location>
</feature>
<evidence type="ECO:0000256" key="6">
    <source>
        <dbReference type="ARBA" id="ARBA00022989"/>
    </source>
</evidence>
<keyword evidence="4" id="KW-0997">Cell inner membrane</keyword>
<evidence type="ECO:0000256" key="2">
    <source>
        <dbReference type="ARBA" id="ARBA00022448"/>
    </source>
</evidence>
<keyword evidence="3" id="KW-1003">Cell membrane</keyword>
<dbReference type="InterPro" id="IPR036259">
    <property type="entry name" value="MFS_trans_sf"/>
</dbReference>
<feature type="transmembrane region" description="Helical" evidence="8">
    <location>
        <begin position="321"/>
        <end position="348"/>
    </location>
</feature>
<proteinExistence type="predicted"/>
<feature type="transmembrane region" description="Helical" evidence="8">
    <location>
        <begin position="354"/>
        <end position="373"/>
    </location>
</feature>
<feature type="transmembrane region" description="Helical" evidence="8">
    <location>
        <begin position="265"/>
        <end position="284"/>
    </location>
</feature>
<evidence type="ECO:0000259" key="9">
    <source>
        <dbReference type="Pfam" id="PF12832"/>
    </source>
</evidence>
<dbReference type="SUPFAM" id="SSF103473">
    <property type="entry name" value="MFS general substrate transporter"/>
    <property type="match status" value="1"/>
</dbReference>
<reference evidence="10 11" key="1">
    <citation type="submission" date="2016-07" db="EMBL/GenBank/DDBJ databases">
        <authorList>
            <person name="Townsley L."/>
            <person name="Shank E.A."/>
        </authorList>
    </citation>
    <scope>NUCLEOTIDE SEQUENCE [LARGE SCALE GENOMIC DNA]</scope>
    <source>
        <strain evidence="10 11">CH01</strain>
    </source>
</reference>
<name>A0ABX2ZUU2_9BACI</name>
<dbReference type="EMBL" id="MDKC01000004">
    <property type="protein sequence ID" value="ODG92966.1"/>
    <property type="molecule type" value="Genomic_DNA"/>
</dbReference>
<evidence type="ECO:0000256" key="5">
    <source>
        <dbReference type="ARBA" id="ARBA00022692"/>
    </source>
</evidence>
<feature type="transmembrane region" description="Helical" evidence="8">
    <location>
        <begin position="74"/>
        <end position="98"/>
    </location>
</feature>
<feature type="transmembrane region" description="Helical" evidence="8">
    <location>
        <begin position="200"/>
        <end position="221"/>
    </location>
</feature>
<gene>
    <name evidence="10" type="ORF">BED47_17455</name>
</gene>
<keyword evidence="2" id="KW-0813">Transport</keyword>
<protein>
    <submittedName>
        <fullName evidence="10">MFS transporter</fullName>
    </submittedName>
</protein>
<feature type="transmembrane region" description="Helical" evidence="8">
    <location>
        <begin position="7"/>
        <end position="28"/>
    </location>
</feature>
<evidence type="ECO:0000256" key="4">
    <source>
        <dbReference type="ARBA" id="ARBA00022519"/>
    </source>
</evidence>
<evidence type="ECO:0000256" key="1">
    <source>
        <dbReference type="ARBA" id="ARBA00004429"/>
    </source>
</evidence>
<keyword evidence="7 8" id="KW-0472">Membrane</keyword>
<sequence length="398" mass="44448">MTDQRWMSLQFFGFFFTFGIFVPYWSAWLTTSKGFTADEAGLIIALGLITRSITTFFIFPFISRYLNLARLNQVVSLISVTLLIILIPFNSLIAVAFITVLLSLVYPMPLAMYESMASILIRESKIEYGKSRSYGSIGYIITLSLTGILISLKSENVVIYLLIFGCILLSFLTSIKAPIPLKTKIASNKVPFFKLFKSKTFLIVLTICVTLQAAHAAYYSYAVLFLKNIGVKTSFTGFILIIAVISEIAFFYISDSLFKRRSVQVLLLFSISASILRWVLIFSFNSISVFVLSQFLHSITFGLTQYAFVKYLDENIENKYFPFAHGIYAALGLSLGSGILTLVSGYLYSISPSFAFLGMALVCIPCLGLCYFLKLTLGDQNNLTGEISENVTSKRKSV</sequence>
<keyword evidence="6 8" id="KW-1133">Transmembrane helix</keyword>
<comment type="subcellular location">
    <subcellularLocation>
        <location evidence="1">Cell inner membrane</location>
        <topology evidence="1">Multi-pass membrane protein</topology>
    </subcellularLocation>
</comment>
<evidence type="ECO:0000313" key="11">
    <source>
        <dbReference type="Proteomes" id="UP000094580"/>
    </source>
</evidence>
<accession>A0ABX2ZUU2</accession>
<dbReference type="InterPro" id="IPR024989">
    <property type="entry name" value="MFS_assoc_dom"/>
</dbReference>
<feature type="transmembrane region" description="Helical" evidence="8">
    <location>
        <begin position="158"/>
        <end position="179"/>
    </location>
</feature>
<feature type="transmembrane region" description="Helical" evidence="8">
    <location>
        <begin position="233"/>
        <end position="253"/>
    </location>
</feature>
<dbReference type="NCBIfam" id="NF037955">
    <property type="entry name" value="mfs"/>
    <property type="match status" value="1"/>
</dbReference>
<evidence type="ECO:0000256" key="7">
    <source>
        <dbReference type="ARBA" id="ARBA00023136"/>
    </source>
</evidence>
<dbReference type="Gene3D" id="1.20.1250.20">
    <property type="entry name" value="MFS general substrate transporter like domains"/>
    <property type="match status" value="2"/>
</dbReference>
<keyword evidence="5 8" id="KW-0812">Transmembrane</keyword>
<evidence type="ECO:0000256" key="3">
    <source>
        <dbReference type="ARBA" id="ARBA00022475"/>
    </source>
</evidence>
<evidence type="ECO:0000313" key="10">
    <source>
        <dbReference type="EMBL" id="ODG92966.1"/>
    </source>
</evidence>
<dbReference type="PANTHER" id="PTHR23522:SF10">
    <property type="entry name" value="3-PHENYLPROPIONIC ACID TRANSPORTER-RELATED"/>
    <property type="match status" value="1"/>
</dbReference>
<dbReference type="Pfam" id="PF12832">
    <property type="entry name" value="MFS_1_like"/>
    <property type="match status" value="1"/>
</dbReference>
<evidence type="ECO:0000256" key="8">
    <source>
        <dbReference type="SAM" id="Phobius"/>
    </source>
</evidence>
<dbReference type="Proteomes" id="UP000094580">
    <property type="component" value="Unassembled WGS sequence"/>
</dbReference>
<feature type="transmembrane region" description="Helical" evidence="8">
    <location>
        <begin position="40"/>
        <end position="62"/>
    </location>
</feature>
<dbReference type="InterPro" id="IPR026032">
    <property type="entry name" value="HcaT-like"/>
</dbReference>
<feature type="transmembrane region" description="Helical" evidence="8">
    <location>
        <begin position="290"/>
        <end position="309"/>
    </location>
</feature>
<dbReference type="RefSeq" id="WP_069032904.1">
    <property type="nucleotide sequence ID" value="NZ_MDKC01000004.1"/>
</dbReference>
<dbReference type="PIRSF" id="PIRSF004925">
    <property type="entry name" value="HcaT"/>
    <property type="match status" value="1"/>
</dbReference>
<comment type="caution">
    <text evidence="10">The sequence shown here is derived from an EMBL/GenBank/DDBJ whole genome shotgun (WGS) entry which is preliminary data.</text>
</comment>
<organism evidence="10 11">
    <name type="scientific">Gottfriedia luciferensis</name>
    <dbReference type="NCBI Taxonomy" id="178774"/>
    <lineage>
        <taxon>Bacteria</taxon>
        <taxon>Bacillati</taxon>
        <taxon>Bacillota</taxon>
        <taxon>Bacilli</taxon>
        <taxon>Bacillales</taxon>
        <taxon>Bacillaceae</taxon>
        <taxon>Gottfriedia</taxon>
    </lineage>
</organism>
<keyword evidence="11" id="KW-1185">Reference proteome</keyword>
<dbReference type="PANTHER" id="PTHR23522">
    <property type="entry name" value="BLL5896 PROTEIN"/>
    <property type="match status" value="1"/>
</dbReference>
<feature type="transmembrane region" description="Helical" evidence="8">
    <location>
        <begin position="133"/>
        <end position="152"/>
    </location>
</feature>